<name>A0A0W0G797_MONRR</name>
<feature type="transmembrane region" description="Helical" evidence="1">
    <location>
        <begin position="47"/>
        <end position="63"/>
    </location>
</feature>
<feature type="transmembrane region" description="Helical" evidence="1">
    <location>
        <begin position="381"/>
        <end position="401"/>
    </location>
</feature>
<dbReference type="Proteomes" id="UP000054988">
    <property type="component" value="Unassembled WGS sequence"/>
</dbReference>
<feature type="transmembrane region" description="Helical" evidence="1">
    <location>
        <begin position="422"/>
        <end position="440"/>
    </location>
</feature>
<organism evidence="2 3">
    <name type="scientific">Moniliophthora roreri</name>
    <name type="common">Frosty pod rot fungus</name>
    <name type="synonym">Monilia roreri</name>
    <dbReference type="NCBI Taxonomy" id="221103"/>
    <lineage>
        <taxon>Eukaryota</taxon>
        <taxon>Fungi</taxon>
        <taxon>Dikarya</taxon>
        <taxon>Basidiomycota</taxon>
        <taxon>Agaricomycotina</taxon>
        <taxon>Agaricomycetes</taxon>
        <taxon>Agaricomycetidae</taxon>
        <taxon>Agaricales</taxon>
        <taxon>Marasmiineae</taxon>
        <taxon>Marasmiaceae</taxon>
        <taxon>Moniliophthora</taxon>
    </lineage>
</organism>
<comment type="caution">
    <text evidence="2">The sequence shown here is derived from an EMBL/GenBank/DDBJ whole genome shotgun (WGS) entry which is preliminary data.</text>
</comment>
<reference evidence="2 3" key="1">
    <citation type="submission" date="2015-12" db="EMBL/GenBank/DDBJ databases">
        <title>Draft genome sequence of Moniliophthora roreri, the causal agent of frosty pod rot of cacao.</title>
        <authorList>
            <person name="Aime M.C."/>
            <person name="Diaz-Valderrama J.R."/>
            <person name="Kijpornyongpan T."/>
            <person name="Phillips-Mora W."/>
        </authorList>
    </citation>
    <scope>NUCLEOTIDE SEQUENCE [LARGE SCALE GENOMIC DNA]</scope>
    <source>
        <strain evidence="2 3">MCA 2952</strain>
    </source>
</reference>
<keyword evidence="1" id="KW-1133">Transmembrane helix</keyword>
<feature type="transmembrane region" description="Helical" evidence="1">
    <location>
        <begin position="498"/>
        <end position="522"/>
    </location>
</feature>
<dbReference type="PANTHER" id="PTHR35043">
    <property type="entry name" value="TRANSCRIPTION FACTOR DOMAIN-CONTAINING PROTEIN"/>
    <property type="match status" value="1"/>
</dbReference>
<gene>
    <name evidence="2" type="ORF">WG66_2966</name>
</gene>
<dbReference type="EMBL" id="LATX01000923">
    <property type="protein sequence ID" value="KTB44451.1"/>
    <property type="molecule type" value="Genomic_DNA"/>
</dbReference>
<feature type="transmembrane region" description="Helical" evidence="1">
    <location>
        <begin position="452"/>
        <end position="473"/>
    </location>
</feature>
<evidence type="ECO:0000313" key="2">
    <source>
        <dbReference type="EMBL" id="KTB44451.1"/>
    </source>
</evidence>
<protein>
    <submittedName>
        <fullName evidence="2">Uncharacterized protein</fullName>
    </submittedName>
</protein>
<proteinExistence type="predicted"/>
<dbReference type="PANTHER" id="PTHR35043:SF7">
    <property type="entry name" value="TRANSCRIPTION FACTOR DOMAIN-CONTAINING PROTEIN"/>
    <property type="match status" value="1"/>
</dbReference>
<feature type="transmembrane region" description="Helical" evidence="1">
    <location>
        <begin position="75"/>
        <end position="95"/>
    </location>
</feature>
<sequence length="546" mass="62430">MLLHAFAHPILTRSVTELNATLAAMDVATASVAQCDTLLKCRSLNDILWTCASVIFICTWVAVHPDVPHPDDHTMVVWLKYAMVTVYALIGPELIMVWSLRQKLSADKVYAKYKKYGWSKAHAYLLIIGGFSLYDGDECVGILRDREKMEDEPQKFKDVLSEMQLEEHIDSWLPPNGKPAWEEKAGGINVFNQSYGLSEDPTSYMIPVLHVQENDPTDVVDFNTKKATCLLELLLAKGFIEITEDEVMARGKGDALAKVIVIFQVGWFILQCIARKVEGHGFADIEVITLAHAAILVVPYYYWWNKPLRVRNPVRVMWRRREYPPKEDTKGDPSLLQQARTFLREGPRKVMEYLVYDVRNNLKHYHDFSGSSKQLQVPTYLGWKPTVFFFFFIGTLREALLPNCRPRSLFYNGTSKIMPVKGYAVYIAGFLFAAVHFFPWDSAFPTGFERDVWRAAAIALISVPILMAPFHYFSIQGRMEGFKEGQGKKDRYLKQERYCNKVIFFLSGLYCLARLATVVIAFTTLRALPVDVRQAVEWTQLIPHIG</sequence>
<feature type="transmembrane region" description="Helical" evidence="1">
    <location>
        <begin position="285"/>
        <end position="303"/>
    </location>
</feature>
<dbReference type="AlphaFoldDB" id="A0A0W0G797"/>
<accession>A0A0W0G797</accession>
<dbReference type="eggNOG" id="ENOG502SI8N">
    <property type="taxonomic scope" value="Eukaryota"/>
</dbReference>
<evidence type="ECO:0000313" key="3">
    <source>
        <dbReference type="Proteomes" id="UP000054988"/>
    </source>
</evidence>
<keyword evidence="1" id="KW-0472">Membrane</keyword>
<evidence type="ECO:0000256" key="1">
    <source>
        <dbReference type="SAM" id="Phobius"/>
    </source>
</evidence>
<keyword evidence="1" id="KW-0812">Transmembrane</keyword>